<dbReference type="EMBL" id="CP140635">
    <property type="protein sequence ID" value="WQN35792.1"/>
    <property type="molecule type" value="Genomic_DNA"/>
</dbReference>
<sequence length="58" mass="6149">MSGLLDTLEIGVGIAACLPLYYLHVVAIGYPSVARLARAGYVLPVKKARSHSQRGAQP</sequence>
<evidence type="ECO:0000313" key="2">
    <source>
        <dbReference type="EMBL" id="WQN35792.1"/>
    </source>
</evidence>
<keyword evidence="1" id="KW-0472">Membrane</keyword>
<gene>
    <name evidence="2" type="ORF">U5G49_000843</name>
</gene>
<protein>
    <submittedName>
        <fullName evidence="2">Uncharacterized protein</fullName>
    </submittedName>
</protein>
<organism evidence="2 3">
    <name type="scientific">Rhizobium indigoferae</name>
    <dbReference type="NCBI Taxonomy" id="158891"/>
    <lineage>
        <taxon>Bacteria</taxon>
        <taxon>Pseudomonadati</taxon>
        <taxon>Pseudomonadota</taxon>
        <taxon>Alphaproteobacteria</taxon>
        <taxon>Hyphomicrobiales</taxon>
        <taxon>Rhizobiaceae</taxon>
        <taxon>Rhizobium/Agrobacterium group</taxon>
        <taxon>Rhizobium</taxon>
    </lineage>
</organism>
<dbReference type="RefSeq" id="WP_193446137.1">
    <property type="nucleotide sequence ID" value="NZ_BSOQ01000015.1"/>
</dbReference>
<keyword evidence="1" id="KW-0812">Transmembrane</keyword>
<name>A0ABZ0ZA93_9HYPH</name>
<proteinExistence type="predicted"/>
<keyword evidence="1" id="KW-1133">Transmembrane helix</keyword>
<accession>A0ABZ0ZA93</accession>
<evidence type="ECO:0000313" key="3">
    <source>
        <dbReference type="Proteomes" id="UP001322785"/>
    </source>
</evidence>
<keyword evidence="3" id="KW-1185">Reference proteome</keyword>
<feature type="transmembrane region" description="Helical" evidence="1">
    <location>
        <begin position="12"/>
        <end position="30"/>
    </location>
</feature>
<dbReference type="Proteomes" id="UP001322785">
    <property type="component" value="Chromosome"/>
</dbReference>
<reference evidence="2 3" key="1">
    <citation type="submission" date="2023-12" db="EMBL/GenBank/DDBJ databases">
        <authorList>
            <person name="Menendez E."/>
            <person name="Kaur S."/>
            <person name="Flores-Felix J.D."/>
            <person name="diCenzo G.C."/>
            <person name="Peix A."/>
            <person name="Velazquez E."/>
        </authorList>
    </citation>
    <scope>NUCLEOTIDE SEQUENCE [LARGE SCALE GENOMIC DNA]</scope>
    <source>
        <strain evidence="2 3">CIP 108029</strain>
    </source>
</reference>
<evidence type="ECO:0000256" key="1">
    <source>
        <dbReference type="SAM" id="Phobius"/>
    </source>
</evidence>